<evidence type="ECO:0000256" key="5">
    <source>
        <dbReference type="PROSITE-ProRule" id="PRU00221"/>
    </source>
</evidence>
<dbReference type="InterPro" id="IPR036322">
    <property type="entry name" value="WD40_repeat_dom_sf"/>
</dbReference>
<sequence>MQVYETMPQLDMSSNYESQPLMQPEQESPFIEQAQAQTPKQIASITRQIDNERNEAKMLYREILNVKQRTQDATIQTISQNVTKIPKNSCNLTLYNTLKGHQNKIAKLCWSSDSSKILSASQDGYMIIWDAITGFKKHAIQLENPWVLTCSYSANEKLVASGGLDNNCTIYKIKPDTSNFPVLEERTLANSNSYQMQGSFYQSVESVFKGHTAYISECEFLGNNSVITASGDMTCALWDLNKGSKGRDFVEHAGDVLCLDIFPQNVLSDNLFISGSSDGSAKIWDLRSPTPTQSFSISNSDVNTVKVFPDGNAFATGSDDGQIRLFDLRSDCELGHYSLALDLRNSASLQHLTSLTPMSPTDTSKGKFSNGYVHSGSLFNSSNGSSSGNMNASFDQYSVSSLRSVIENLGIFSLDFGKSGRFLYACYSDYGCVVWDTLKNETIGAIGNEHANKINQVSVSPDGIGLATGSWDATIKVWSV</sequence>
<dbReference type="SMART" id="SM00320">
    <property type="entry name" value="WD40"/>
    <property type="match status" value="7"/>
</dbReference>
<dbReference type="STRING" id="5486.A0A367YQ08"/>
<keyword evidence="8" id="KW-1185">Reference proteome</keyword>
<dbReference type="InterPro" id="IPR001632">
    <property type="entry name" value="WD40_G-protein_beta-like"/>
</dbReference>
<dbReference type="PRINTS" id="PR00320">
    <property type="entry name" value="GPROTEINBRPT"/>
</dbReference>
<evidence type="ECO:0000256" key="3">
    <source>
        <dbReference type="ARBA" id="ARBA00022737"/>
    </source>
</evidence>
<keyword evidence="4" id="KW-0807">Transducer</keyword>
<dbReference type="SUPFAM" id="SSF50978">
    <property type="entry name" value="WD40 repeat-like"/>
    <property type="match status" value="1"/>
</dbReference>
<dbReference type="PROSITE" id="PS50082">
    <property type="entry name" value="WD_REPEATS_2"/>
    <property type="match status" value="5"/>
</dbReference>
<keyword evidence="2 5" id="KW-0853">WD repeat</keyword>
<name>A0A367YQ08_9ASCO</name>
<dbReference type="AlphaFoldDB" id="A0A367YQ08"/>
<evidence type="ECO:0000256" key="1">
    <source>
        <dbReference type="ARBA" id="ARBA00009768"/>
    </source>
</evidence>
<dbReference type="CDD" id="cd00200">
    <property type="entry name" value="WD40"/>
    <property type="match status" value="1"/>
</dbReference>
<dbReference type="InterPro" id="IPR015943">
    <property type="entry name" value="WD40/YVTN_repeat-like_dom_sf"/>
</dbReference>
<proteinExistence type="inferred from homology"/>
<dbReference type="Pfam" id="PF00400">
    <property type="entry name" value="WD40"/>
    <property type="match status" value="6"/>
</dbReference>
<dbReference type="PRINTS" id="PR00319">
    <property type="entry name" value="GPROTEINB"/>
</dbReference>
<dbReference type="GO" id="GO:0007165">
    <property type="term" value="P:signal transduction"/>
    <property type="evidence" value="ECO:0007669"/>
    <property type="project" value="UniProtKB-KW"/>
</dbReference>
<evidence type="ECO:0000256" key="2">
    <source>
        <dbReference type="ARBA" id="ARBA00022574"/>
    </source>
</evidence>
<comment type="caution">
    <text evidence="7">The sequence shown here is derived from an EMBL/GenBank/DDBJ whole genome shotgun (WGS) entry which is preliminary data.</text>
</comment>
<feature type="repeat" description="WD" evidence="5">
    <location>
        <begin position="208"/>
        <end position="248"/>
    </location>
</feature>
<feature type="coiled-coil region" evidence="6">
    <location>
        <begin position="42"/>
        <end position="69"/>
    </location>
</feature>
<dbReference type="PROSITE" id="PS00678">
    <property type="entry name" value="WD_REPEATS_1"/>
    <property type="match status" value="1"/>
</dbReference>
<evidence type="ECO:0000256" key="6">
    <source>
        <dbReference type="SAM" id="Coils"/>
    </source>
</evidence>
<dbReference type="InterPro" id="IPR020472">
    <property type="entry name" value="WD40_PAC1"/>
</dbReference>
<accession>A0A367YQ08</accession>
<dbReference type="Gene3D" id="2.130.10.10">
    <property type="entry name" value="YVTN repeat-like/Quinoprotein amine dehydrogenase"/>
    <property type="match status" value="2"/>
</dbReference>
<feature type="repeat" description="WD" evidence="5">
    <location>
        <begin position="447"/>
        <end position="480"/>
    </location>
</feature>
<feature type="repeat" description="WD" evidence="5">
    <location>
        <begin position="249"/>
        <end position="294"/>
    </location>
</feature>
<gene>
    <name evidence="7" type="primary">STE4_0</name>
    <name evidence="7" type="ORF">Cantr_03057</name>
</gene>
<organism evidence="7 8">
    <name type="scientific">Candida viswanathii</name>
    <dbReference type="NCBI Taxonomy" id="5486"/>
    <lineage>
        <taxon>Eukaryota</taxon>
        <taxon>Fungi</taxon>
        <taxon>Dikarya</taxon>
        <taxon>Ascomycota</taxon>
        <taxon>Saccharomycotina</taxon>
        <taxon>Pichiomycetes</taxon>
        <taxon>Debaryomycetaceae</taxon>
        <taxon>Candida/Lodderomyces clade</taxon>
        <taxon>Candida</taxon>
    </lineage>
</organism>
<protein>
    <submittedName>
        <fullName evidence="7">Guanine nucleotide-binding protein subunit beta</fullName>
    </submittedName>
</protein>
<reference evidence="7 8" key="1">
    <citation type="submission" date="2018-06" db="EMBL/GenBank/DDBJ databases">
        <title>Whole genome sequencing of Candida tropicalis (genome annotated by CSBL at Korea University).</title>
        <authorList>
            <person name="Ahn J."/>
        </authorList>
    </citation>
    <scope>NUCLEOTIDE SEQUENCE [LARGE SCALE GENOMIC DNA]</scope>
    <source>
        <strain evidence="7 8">ATCC 20962</strain>
    </source>
</reference>
<dbReference type="OrthoDB" id="10255630at2759"/>
<evidence type="ECO:0000313" key="8">
    <source>
        <dbReference type="Proteomes" id="UP000253472"/>
    </source>
</evidence>
<feature type="repeat" description="WD" evidence="5">
    <location>
        <begin position="295"/>
        <end position="330"/>
    </location>
</feature>
<feature type="repeat" description="WD" evidence="5">
    <location>
        <begin position="98"/>
        <end position="130"/>
    </location>
</feature>
<evidence type="ECO:0000256" key="4">
    <source>
        <dbReference type="ARBA" id="ARBA00023224"/>
    </source>
</evidence>
<dbReference type="EMBL" id="QLNQ01000001">
    <property type="protein sequence ID" value="RCK67860.1"/>
    <property type="molecule type" value="Genomic_DNA"/>
</dbReference>
<comment type="similarity">
    <text evidence="1">Belongs to the WD repeat G protein beta family.</text>
</comment>
<evidence type="ECO:0000313" key="7">
    <source>
        <dbReference type="EMBL" id="RCK67860.1"/>
    </source>
</evidence>
<dbReference type="InterPro" id="IPR019775">
    <property type="entry name" value="WD40_repeat_CS"/>
</dbReference>
<keyword evidence="6" id="KW-0175">Coiled coil</keyword>
<keyword evidence="3" id="KW-0677">Repeat</keyword>
<dbReference type="InterPro" id="IPR001680">
    <property type="entry name" value="WD40_rpt"/>
</dbReference>
<dbReference type="PANTHER" id="PTHR19850">
    <property type="entry name" value="GUANINE NUCLEOTIDE-BINDING PROTEIN BETA G PROTEIN BETA"/>
    <property type="match status" value="1"/>
</dbReference>
<dbReference type="Proteomes" id="UP000253472">
    <property type="component" value="Unassembled WGS sequence"/>
</dbReference>
<dbReference type="PROSITE" id="PS50294">
    <property type="entry name" value="WD_REPEATS_REGION"/>
    <property type="match status" value="4"/>
</dbReference>
<dbReference type="InterPro" id="IPR016346">
    <property type="entry name" value="G-protein_beta_1-5"/>
</dbReference>